<feature type="signal peptide" evidence="2">
    <location>
        <begin position="1"/>
        <end position="25"/>
    </location>
</feature>
<evidence type="ECO:0000313" key="3">
    <source>
        <dbReference type="EMBL" id="KAK8569340.1"/>
    </source>
</evidence>
<dbReference type="EMBL" id="JBBPBM010000009">
    <property type="protein sequence ID" value="KAK8569340.1"/>
    <property type="molecule type" value="Genomic_DNA"/>
</dbReference>
<feature type="region of interest" description="Disordered" evidence="1">
    <location>
        <begin position="76"/>
        <end position="95"/>
    </location>
</feature>
<proteinExistence type="predicted"/>
<comment type="caution">
    <text evidence="3">The sequence shown here is derived from an EMBL/GenBank/DDBJ whole genome shotgun (WGS) entry which is preliminary data.</text>
</comment>
<evidence type="ECO:0000256" key="1">
    <source>
        <dbReference type="SAM" id="MobiDB-lite"/>
    </source>
</evidence>
<evidence type="ECO:0000256" key="2">
    <source>
        <dbReference type="SAM" id="SignalP"/>
    </source>
</evidence>
<feature type="chain" id="PRO_5046499533" evidence="2">
    <location>
        <begin position="26"/>
        <end position="127"/>
    </location>
</feature>
<accession>A0ABR2F324</accession>
<name>A0ABR2F324_9ROSI</name>
<dbReference type="Proteomes" id="UP001472677">
    <property type="component" value="Unassembled WGS sequence"/>
</dbReference>
<evidence type="ECO:0000313" key="4">
    <source>
        <dbReference type="Proteomes" id="UP001472677"/>
    </source>
</evidence>
<keyword evidence="4" id="KW-1185">Reference proteome</keyword>
<gene>
    <name evidence="3" type="ORF">V6N12_007870</name>
</gene>
<sequence>MRTWGRPSKGLALVIIDLGMVCVESGVVEDSQELDKSSDQFQGSTIHNDVEVVDIDVDDPIKVVDGVGIEWLTQHDSRNINGGEGSTADGGNGKGKASYCSVMAKAGPHEERVGKLFNKDEDEVIVS</sequence>
<feature type="compositionally biased region" description="Gly residues" evidence="1">
    <location>
        <begin position="82"/>
        <end position="94"/>
    </location>
</feature>
<protein>
    <submittedName>
        <fullName evidence="3">Uncharacterized protein</fullName>
    </submittedName>
</protein>
<reference evidence="3 4" key="1">
    <citation type="journal article" date="2024" name="G3 (Bethesda)">
        <title>Genome assembly of Hibiscus sabdariffa L. provides insights into metabolisms of medicinal natural products.</title>
        <authorList>
            <person name="Kim T."/>
        </authorList>
    </citation>
    <scope>NUCLEOTIDE SEQUENCE [LARGE SCALE GENOMIC DNA]</scope>
    <source>
        <strain evidence="3">TK-2024</strain>
        <tissue evidence="3">Old leaves</tissue>
    </source>
</reference>
<organism evidence="3 4">
    <name type="scientific">Hibiscus sabdariffa</name>
    <name type="common">roselle</name>
    <dbReference type="NCBI Taxonomy" id="183260"/>
    <lineage>
        <taxon>Eukaryota</taxon>
        <taxon>Viridiplantae</taxon>
        <taxon>Streptophyta</taxon>
        <taxon>Embryophyta</taxon>
        <taxon>Tracheophyta</taxon>
        <taxon>Spermatophyta</taxon>
        <taxon>Magnoliopsida</taxon>
        <taxon>eudicotyledons</taxon>
        <taxon>Gunneridae</taxon>
        <taxon>Pentapetalae</taxon>
        <taxon>rosids</taxon>
        <taxon>malvids</taxon>
        <taxon>Malvales</taxon>
        <taxon>Malvaceae</taxon>
        <taxon>Malvoideae</taxon>
        <taxon>Hibiscus</taxon>
    </lineage>
</organism>
<keyword evidence="2" id="KW-0732">Signal</keyword>